<evidence type="ECO:0000313" key="2">
    <source>
        <dbReference type="Proteomes" id="UP000499080"/>
    </source>
</evidence>
<gene>
    <name evidence="1" type="ORF">AVEN_82267_1</name>
</gene>
<evidence type="ECO:0000313" key="1">
    <source>
        <dbReference type="EMBL" id="GBM63417.1"/>
    </source>
</evidence>
<proteinExistence type="predicted"/>
<protein>
    <submittedName>
        <fullName evidence="1">Uncharacterized protein</fullName>
    </submittedName>
</protein>
<organism evidence="1 2">
    <name type="scientific">Araneus ventricosus</name>
    <name type="common">Orbweaver spider</name>
    <name type="synonym">Epeira ventricosa</name>
    <dbReference type="NCBI Taxonomy" id="182803"/>
    <lineage>
        <taxon>Eukaryota</taxon>
        <taxon>Metazoa</taxon>
        <taxon>Ecdysozoa</taxon>
        <taxon>Arthropoda</taxon>
        <taxon>Chelicerata</taxon>
        <taxon>Arachnida</taxon>
        <taxon>Araneae</taxon>
        <taxon>Araneomorphae</taxon>
        <taxon>Entelegynae</taxon>
        <taxon>Araneoidea</taxon>
        <taxon>Araneidae</taxon>
        <taxon>Araneus</taxon>
    </lineage>
</organism>
<dbReference type="OrthoDB" id="6429903at2759"/>
<sequence length="346" mass="40332">MASDLKIEIFAYDIFSKLFINFGKTKPSIFQIYGDECCKSNSYVEACDTMYYEAMLCRFLSFKTIYLKELAAKKIKSLKSLSDCYDYVIQICDRNDLFGHLTVLERMFATSAFVLTLCEYIYFETTSVIDVLNFGHLFWATYFDKFTETFYKAGGWKELGRVAESYFMFASSLDLAAQSENYLNVMKEASVNYHKFKKTAELYEYKHVTKHWIKFHINNFENYITISLNYQHSIDAYEGELLLEDFKRLCDPHAENSIEVFEKCPTFDSSEEIKAFGDDNLQIEHLSEQNVRIIDTYCGELSENSAGLENQIQSECSLSNMKVIPYNLIDSNTNLKCHEKTFLKQI</sequence>
<dbReference type="AlphaFoldDB" id="A0A4Y2HDN6"/>
<comment type="caution">
    <text evidence="1">The sequence shown here is derived from an EMBL/GenBank/DDBJ whole genome shotgun (WGS) entry which is preliminary data.</text>
</comment>
<keyword evidence="2" id="KW-1185">Reference proteome</keyword>
<accession>A0A4Y2HDN6</accession>
<reference evidence="1 2" key="1">
    <citation type="journal article" date="2019" name="Sci. Rep.">
        <title>Orb-weaving spider Araneus ventricosus genome elucidates the spidroin gene catalogue.</title>
        <authorList>
            <person name="Kono N."/>
            <person name="Nakamura H."/>
            <person name="Ohtoshi R."/>
            <person name="Moran D.A.P."/>
            <person name="Shinohara A."/>
            <person name="Yoshida Y."/>
            <person name="Fujiwara M."/>
            <person name="Mori M."/>
            <person name="Tomita M."/>
            <person name="Arakawa K."/>
        </authorList>
    </citation>
    <scope>NUCLEOTIDE SEQUENCE [LARGE SCALE GENOMIC DNA]</scope>
</reference>
<name>A0A4Y2HDN6_ARAVE</name>
<dbReference type="EMBL" id="BGPR01001866">
    <property type="protein sequence ID" value="GBM63417.1"/>
    <property type="molecule type" value="Genomic_DNA"/>
</dbReference>
<dbReference type="Proteomes" id="UP000499080">
    <property type="component" value="Unassembled WGS sequence"/>
</dbReference>